<dbReference type="AlphaFoldDB" id="A0A8T1YQA4"/>
<proteinExistence type="predicted"/>
<evidence type="ECO:0000313" key="2">
    <source>
        <dbReference type="EMBL" id="KAG7548164.1"/>
    </source>
</evidence>
<feature type="transmembrane region" description="Helical" evidence="1">
    <location>
        <begin position="6"/>
        <end position="25"/>
    </location>
</feature>
<feature type="transmembrane region" description="Helical" evidence="1">
    <location>
        <begin position="193"/>
        <end position="219"/>
    </location>
</feature>
<keyword evidence="1" id="KW-0812">Transmembrane</keyword>
<gene>
    <name evidence="2" type="ORF">ISN44_As12g033700</name>
</gene>
<dbReference type="Proteomes" id="UP000694251">
    <property type="component" value="Chromosome 12"/>
</dbReference>
<sequence>MGYANPLMFFFQFFIVFLSFGMRYIPTTIRQVSQWCVEAFPLKICSNSPLDSLIEIDHWYCRFLFDMNSFLRDDLQSRIWDPGDSNGGLDDGDVKTSTDLIVKHHLHLGSVAMGLFLSLPKAMTSFEDGVFSLWCSKNFVLPIVLFGYEDCLFGSKITDWLFYDRLWFLWSSGFVSPRWTNRTPQIRDNLFHLMYLLCMLVIYQDILLITLSSMLWWFWRQSTLYRGNKRNHRLIRLQNDFLSKPSEETTRTFHFWPLKNMNKGIEIMNLSWVIFTTNIVQSPGAGDANVCVVSDVTDGSQPFDFQKKFWRYITEKIAQQENQNRLTTKTIKENNRLINLLACKAYQHPEATCFSLFRLFRAT</sequence>
<comment type="caution">
    <text evidence="2">The sequence shown here is derived from an EMBL/GenBank/DDBJ whole genome shotgun (WGS) entry which is preliminary data.</text>
</comment>
<organism evidence="2 3">
    <name type="scientific">Arabidopsis suecica</name>
    <name type="common">Swedish thale-cress</name>
    <name type="synonym">Cardaminopsis suecica</name>
    <dbReference type="NCBI Taxonomy" id="45249"/>
    <lineage>
        <taxon>Eukaryota</taxon>
        <taxon>Viridiplantae</taxon>
        <taxon>Streptophyta</taxon>
        <taxon>Embryophyta</taxon>
        <taxon>Tracheophyta</taxon>
        <taxon>Spermatophyta</taxon>
        <taxon>Magnoliopsida</taxon>
        <taxon>eudicotyledons</taxon>
        <taxon>Gunneridae</taxon>
        <taxon>Pentapetalae</taxon>
        <taxon>rosids</taxon>
        <taxon>malvids</taxon>
        <taxon>Brassicales</taxon>
        <taxon>Brassicaceae</taxon>
        <taxon>Camelineae</taxon>
        <taxon>Arabidopsis</taxon>
    </lineage>
</organism>
<protein>
    <submittedName>
        <fullName evidence="2">Uncharacterized protein</fullName>
    </submittedName>
</protein>
<reference evidence="2 3" key="1">
    <citation type="submission" date="2020-12" db="EMBL/GenBank/DDBJ databases">
        <title>Concerted genomic and epigenomic changes stabilize Arabidopsis allopolyploids.</title>
        <authorList>
            <person name="Chen Z."/>
        </authorList>
    </citation>
    <scope>NUCLEOTIDE SEQUENCE [LARGE SCALE GENOMIC DNA]</scope>
    <source>
        <strain evidence="2">As9502</strain>
        <tissue evidence="2">Leaf</tissue>
    </source>
</reference>
<name>A0A8T1YQA4_ARASU</name>
<evidence type="ECO:0000313" key="3">
    <source>
        <dbReference type="Proteomes" id="UP000694251"/>
    </source>
</evidence>
<evidence type="ECO:0000256" key="1">
    <source>
        <dbReference type="SAM" id="Phobius"/>
    </source>
</evidence>
<accession>A0A8T1YQA4</accession>
<keyword evidence="1" id="KW-0472">Membrane</keyword>
<dbReference type="EMBL" id="JAEFBJ010000012">
    <property type="protein sequence ID" value="KAG7548164.1"/>
    <property type="molecule type" value="Genomic_DNA"/>
</dbReference>
<keyword evidence="3" id="KW-1185">Reference proteome</keyword>
<keyword evidence="1" id="KW-1133">Transmembrane helix</keyword>